<dbReference type="SUPFAM" id="SSF51735">
    <property type="entry name" value="NAD(P)-binding Rossmann-fold domains"/>
    <property type="match status" value="1"/>
</dbReference>
<dbReference type="EMBL" id="FMZW01000015">
    <property type="protein sequence ID" value="SDD78313.1"/>
    <property type="molecule type" value="Genomic_DNA"/>
</dbReference>
<dbReference type="PANTHER" id="PTHR44196:SF1">
    <property type="entry name" value="DEHYDROGENASE_REDUCTASE SDR FAMILY MEMBER 7B"/>
    <property type="match status" value="1"/>
</dbReference>
<dbReference type="PRINTS" id="PR00081">
    <property type="entry name" value="GDHRDH"/>
</dbReference>
<dbReference type="Proteomes" id="UP000199245">
    <property type="component" value="Unassembled WGS sequence"/>
</dbReference>
<evidence type="ECO:0000313" key="4">
    <source>
        <dbReference type="Proteomes" id="UP000199245"/>
    </source>
</evidence>
<organism evidence="3 4">
    <name type="scientific">Bradyrhizobium brasilense</name>
    <dbReference type="NCBI Taxonomy" id="1419277"/>
    <lineage>
        <taxon>Bacteria</taxon>
        <taxon>Pseudomonadati</taxon>
        <taxon>Pseudomonadota</taxon>
        <taxon>Alphaproteobacteria</taxon>
        <taxon>Hyphomicrobiales</taxon>
        <taxon>Nitrobacteraceae</taxon>
        <taxon>Bradyrhizobium</taxon>
    </lineage>
</organism>
<dbReference type="InterPro" id="IPR036291">
    <property type="entry name" value="NAD(P)-bd_dom_sf"/>
</dbReference>
<dbReference type="GO" id="GO:0016020">
    <property type="term" value="C:membrane"/>
    <property type="evidence" value="ECO:0007669"/>
    <property type="project" value="TreeGrafter"/>
</dbReference>
<dbReference type="CDD" id="cd05233">
    <property type="entry name" value="SDR_c"/>
    <property type="match status" value="1"/>
</dbReference>
<evidence type="ECO:0000313" key="3">
    <source>
        <dbReference type="EMBL" id="SDD78313.1"/>
    </source>
</evidence>
<dbReference type="Gene3D" id="3.40.50.720">
    <property type="entry name" value="NAD(P)-binding Rossmann-like Domain"/>
    <property type="match status" value="1"/>
</dbReference>
<protein>
    <submittedName>
        <fullName evidence="3">Short chain dehydrogenase</fullName>
    </submittedName>
</protein>
<keyword evidence="2" id="KW-0560">Oxidoreductase</keyword>
<reference evidence="3 4" key="1">
    <citation type="submission" date="2016-10" db="EMBL/GenBank/DDBJ databases">
        <authorList>
            <person name="de Groot N.N."/>
        </authorList>
    </citation>
    <scope>NUCLEOTIDE SEQUENCE [LARGE SCALE GENOMIC DNA]</scope>
    <source>
        <strain evidence="3 4">R5</strain>
    </source>
</reference>
<name>A0A1G6XKL4_9BRAD</name>
<dbReference type="PANTHER" id="PTHR44196">
    <property type="entry name" value="DEHYDROGENASE/REDUCTASE SDR FAMILY MEMBER 7B"/>
    <property type="match status" value="1"/>
</dbReference>
<dbReference type="Pfam" id="PF00106">
    <property type="entry name" value="adh_short"/>
    <property type="match status" value="1"/>
</dbReference>
<sequence length="146" mass="15695">MKYLENAVTVISGAASGIGAASSRRLAGAGARMVLGDIDEGGLKKLVADIDSAGGKAVYKVTDVTHVEDFESLVALAESTYGPVDILVNNAGLMLFSYWEERAIADWDKMIDVNLRGYLHGIAAVLPSMLERKAGIHRFRCRPPCR</sequence>
<dbReference type="RefSeq" id="WP_283809511.1">
    <property type="nucleotide sequence ID" value="NZ_FMZW01000015.1"/>
</dbReference>
<dbReference type="GO" id="GO:0016491">
    <property type="term" value="F:oxidoreductase activity"/>
    <property type="evidence" value="ECO:0007669"/>
    <property type="project" value="UniProtKB-KW"/>
</dbReference>
<evidence type="ECO:0000256" key="1">
    <source>
        <dbReference type="ARBA" id="ARBA00006484"/>
    </source>
</evidence>
<dbReference type="InterPro" id="IPR002347">
    <property type="entry name" value="SDR_fam"/>
</dbReference>
<proteinExistence type="inferred from homology"/>
<comment type="similarity">
    <text evidence="1">Belongs to the short-chain dehydrogenases/reductases (SDR) family.</text>
</comment>
<evidence type="ECO:0000256" key="2">
    <source>
        <dbReference type="ARBA" id="ARBA00023002"/>
    </source>
</evidence>
<accession>A0A1G6XKL4</accession>
<dbReference type="AlphaFoldDB" id="A0A1G6XKL4"/>
<gene>
    <name evidence="3" type="ORF">SAMN05216337_101560</name>
</gene>